<sequence length="66" mass="6794">MGYGTGMTLPNDDMSNIADPGAFEPDEVDEPDAGDLDEDHRQLGADPLRGAGQDAARTGAPLGPPD</sequence>
<feature type="compositionally biased region" description="Acidic residues" evidence="1">
    <location>
        <begin position="24"/>
        <end position="37"/>
    </location>
</feature>
<evidence type="ECO:0000313" key="2">
    <source>
        <dbReference type="EMBL" id="GLL08332.1"/>
    </source>
</evidence>
<keyword evidence="3" id="KW-1185">Reference proteome</keyword>
<protein>
    <submittedName>
        <fullName evidence="2">Uncharacterized protein</fullName>
    </submittedName>
</protein>
<gene>
    <name evidence="2" type="ORF">GCM10017581_100930</name>
</gene>
<dbReference type="AlphaFoldDB" id="A0A9W6KW65"/>
<reference evidence="2" key="2">
    <citation type="submission" date="2023-01" db="EMBL/GenBank/DDBJ databases">
        <authorList>
            <person name="Sun Q."/>
            <person name="Evtushenko L."/>
        </authorList>
    </citation>
    <scope>NUCLEOTIDE SEQUENCE</scope>
    <source>
        <strain evidence="2">VKM Ac-1321</strain>
    </source>
</reference>
<feature type="region of interest" description="Disordered" evidence="1">
    <location>
        <begin position="1"/>
        <end position="66"/>
    </location>
</feature>
<reference evidence="2" key="1">
    <citation type="journal article" date="2014" name="Int. J. Syst. Evol. Microbiol.">
        <title>Complete genome sequence of Corynebacterium casei LMG S-19264T (=DSM 44701T), isolated from a smear-ripened cheese.</title>
        <authorList>
            <consortium name="US DOE Joint Genome Institute (JGI-PGF)"/>
            <person name="Walter F."/>
            <person name="Albersmeier A."/>
            <person name="Kalinowski J."/>
            <person name="Ruckert C."/>
        </authorList>
    </citation>
    <scope>NUCLEOTIDE SEQUENCE</scope>
    <source>
        <strain evidence="2">VKM Ac-1321</strain>
    </source>
</reference>
<organism evidence="2 3">
    <name type="scientific">Dactylosporangium matsuzakiense</name>
    <dbReference type="NCBI Taxonomy" id="53360"/>
    <lineage>
        <taxon>Bacteria</taxon>
        <taxon>Bacillati</taxon>
        <taxon>Actinomycetota</taxon>
        <taxon>Actinomycetes</taxon>
        <taxon>Micromonosporales</taxon>
        <taxon>Micromonosporaceae</taxon>
        <taxon>Dactylosporangium</taxon>
    </lineage>
</organism>
<evidence type="ECO:0000256" key="1">
    <source>
        <dbReference type="SAM" id="MobiDB-lite"/>
    </source>
</evidence>
<comment type="caution">
    <text evidence="2">The sequence shown here is derived from an EMBL/GenBank/DDBJ whole genome shotgun (WGS) entry which is preliminary data.</text>
</comment>
<accession>A0A9W6KW65</accession>
<dbReference type="EMBL" id="BSFP01000139">
    <property type="protein sequence ID" value="GLL08332.1"/>
    <property type="molecule type" value="Genomic_DNA"/>
</dbReference>
<proteinExistence type="predicted"/>
<evidence type="ECO:0000313" key="3">
    <source>
        <dbReference type="Proteomes" id="UP001143480"/>
    </source>
</evidence>
<name>A0A9W6KW65_9ACTN</name>
<dbReference type="Proteomes" id="UP001143480">
    <property type="component" value="Unassembled WGS sequence"/>
</dbReference>